<reference evidence="2 3" key="1">
    <citation type="submission" date="2010-12" db="EMBL/GenBank/DDBJ databases">
        <title>Whole genome sequence of Anaerolinea thermophila UNI-1.</title>
        <authorList>
            <person name="Narita-Yamada S."/>
            <person name="Kishi E."/>
            <person name="Watanabe Y."/>
            <person name="Takasaki K."/>
            <person name="Ankai A."/>
            <person name="Oguchi A."/>
            <person name="Fukui S."/>
            <person name="Takahashi M."/>
            <person name="Yashiro I."/>
            <person name="Hosoyama A."/>
            <person name="Sekiguchi Y."/>
            <person name="Hanada S."/>
            <person name="Fujita N."/>
        </authorList>
    </citation>
    <scope>NUCLEOTIDE SEQUENCE [LARGE SCALE GENOMIC DNA]</scope>
    <source>
        <strain evidence="3">DSM 14523 / JCM 11388 / NBRC 100420 / UNI-1</strain>
    </source>
</reference>
<dbReference type="Pfam" id="PF06283">
    <property type="entry name" value="ThuA"/>
    <property type="match status" value="1"/>
</dbReference>
<dbReference type="PIRSF" id="PIRSF030013">
    <property type="entry name" value="ThuA"/>
    <property type="match status" value="1"/>
</dbReference>
<dbReference type="InterPro" id="IPR029062">
    <property type="entry name" value="Class_I_gatase-like"/>
</dbReference>
<protein>
    <recommendedName>
        <fullName evidence="1">ThuA-like domain-containing protein</fullName>
    </recommendedName>
</protein>
<dbReference type="InterPro" id="IPR029010">
    <property type="entry name" value="ThuA-like"/>
</dbReference>
<evidence type="ECO:0000313" key="2">
    <source>
        <dbReference type="EMBL" id="BAJ63146.1"/>
    </source>
</evidence>
<dbReference type="RefSeq" id="WP_013559536.1">
    <property type="nucleotide sequence ID" value="NC_014960.1"/>
</dbReference>
<dbReference type="KEGG" id="atm:ANT_11120"/>
<dbReference type="AlphaFoldDB" id="E8N3Y2"/>
<evidence type="ECO:0000313" key="3">
    <source>
        <dbReference type="Proteomes" id="UP000008922"/>
    </source>
</evidence>
<accession>E8N3Y2</accession>
<organism evidence="2 3">
    <name type="scientific">Anaerolinea thermophila (strain DSM 14523 / JCM 11388 / NBRC 100420 / UNI-1)</name>
    <dbReference type="NCBI Taxonomy" id="926569"/>
    <lineage>
        <taxon>Bacteria</taxon>
        <taxon>Bacillati</taxon>
        <taxon>Chloroflexota</taxon>
        <taxon>Anaerolineae</taxon>
        <taxon>Anaerolineales</taxon>
        <taxon>Anaerolineaceae</taxon>
        <taxon>Anaerolinea</taxon>
    </lineage>
</organism>
<dbReference type="HOGENOM" id="CLU_084426_0_0_0"/>
<keyword evidence="3" id="KW-1185">Reference proteome</keyword>
<feature type="domain" description="ThuA-like" evidence="1">
    <location>
        <begin position="6"/>
        <end position="221"/>
    </location>
</feature>
<sequence>MSQSIRVTVWNEGVHEKTHEEVKRVYPHGMHAVLAQALQEAGFFVRTATLDDPEHGLTEEVLAQTDVLTWWGHMAHHAVQDTIVDRVVKRVQEGMGLIVLHSGHMSKPFLRLMGTTGALKWREAGEKERLWVVNPAHPIAAGLPEYIEIPHEEMYGEHFDIPAPDELVFISWFKGGEVFRSGCCWTRGAGKIFYFRPGHETYPTYYQKEVQQVIINAVKWAAPGNLPAITYWHKPNPLEEL</sequence>
<gene>
    <name evidence="2" type="ordered locus">ANT_11120</name>
</gene>
<dbReference type="InParanoid" id="E8N3Y2"/>
<dbReference type="SUPFAM" id="SSF52317">
    <property type="entry name" value="Class I glutamine amidotransferase-like"/>
    <property type="match status" value="1"/>
</dbReference>
<dbReference type="eggNOG" id="COG4813">
    <property type="taxonomic scope" value="Bacteria"/>
</dbReference>
<dbReference type="Proteomes" id="UP000008922">
    <property type="component" value="Chromosome"/>
</dbReference>
<evidence type="ECO:0000259" key="1">
    <source>
        <dbReference type="Pfam" id="PF06283"/>
    </source>
</evidence>
<proteinExistence type="predicted"/>
<dbReference type="Gene3D" id="3.40.50.880">
    <property type="match status" value="1"/>
</dbReference>
<name>E8N3Y2_ANATU</name>
<dbReference type="OrthoDB" id="252909at2"/>
<dbReference type="InterPro" id="IPR009381">
    <property type="entry name" value="Trehalose_catabolism_ThuA_prok"/>
</dbReference>
<dbReference type="STRING" id="926569.ANT_11120"/>
<dbReference type="EMBL" id="AP012029">
    <property type="protein sequence ID" value="BAJ63146.1"/>
    <property type="molecule type" value="Genomic_DNA"/>
</dbReference>